<dbReference type="PANTHER" id="PTHR36455:SF1">
    <property type="entry name" value="BLR8292 PROTEIN"/>
    <property type="match status" value="1"/>
</dbReference>
<reference evidence="1" key="1">
    <citation type="submission" date="2019-08" db="EMBL/GenBank/DDBJ databases">
        <authorList>
            <person name="Kucharzyk K."/>
            <person name="Murdoch R.W."/>
            <person name="Higgins S."/>
            <person name="Loffler F."/>
        </authorList>
    </citation>
    <scope>NUCLEOTIDE SEQUENCE</scope>
</reference>
<dbReference type="AlphaFoldDB" id="A0A645ANW8"/>
<proteinExistence type="predicted"/>
<dbReference type="InterPro" id="IPR008878">
    <property type="entry name" value="Transposase_IS66_Orf2"/>
</dbReference>
<name>A0A645ANW8_9ZZZZ</name>
<dbReference type="EMBL" id="VSSQ01014598">
    <property type="protein sequence ID" value="MPM53991.1"/>
    <property type="molecule type" value="Genomic_DNA"/>
</dbReference>
<sequence>MFSLNDSMRYWLYSEPTDMRKSFFSLSGIVTNLMEKDIHSGDVFIFLNKPRTRIKLLHMESGGLVLYSKILDGGTFARPTNIPNSPIEWRDLVMMVEGIVENPTYRRKRIRSLRDRHIY</sequence>
<gene>
    <name evidence="1" type="ORF">SDC9_100763</name>
</gene>
<evidence type="ECO:0000313" key="1">
    <source>
        <dbReference type="EMBL" id="MPM53991.1"/>
    </source>
</evidence>
<protein>
    <recommendedName>
        <fullName evidence="2">IS66 family transposase ISBaps1</fullName>
    </recommendedName>
</protein>
<organism evidence="1">
    <name type="scientific">bioreactor metagenome</name>
    <dbReference type="NCBI Taxonomy" id="1076179"/>
    <lineage>
        <taxon>unclassified sequences</taxon>
        <taxon>metagenomes</taxon>
        <taxon>ecological metagenomes</taxon>
    </lineage>
</organism>
<dbReference type="Pfam" id="PF05717">
    <property type="entry name" value="TnpB_IS66"/>
    <property type="match status" value="1"/>
</dbReference>
<comment type="caution">
    <text evidence="1">The sequence shown here is derived from an EMBL/GenBank/DDBJ whole genome shotgun (WGS) entry which is preliminary data.</text>
</comment>
<dbReference type="NCBIfam" id="NF033819">
    <property type="entry name" value="IS66_TnpB"/>
    <property type="match status" value="1"/>
</dbReference>
<dbReference type="PANTHER" id="PTHR36455">
    <property type="match status" value="1"/>
</dbReference>
<accession>A0A645ANW8</accession>
<evidence type="ECO:0008006" key="2">
    <source>
        <dbReference type="Google" id="ProtNLM"/>
    </source>
</evidence>